<evidence type="ECO:0000313" key="2">
    <source>
        <dbReference type="Proteomes" id="UP000585050"/>
    </source>
</evidence>
<gene>
    <name evidence="1" type="ORF">HGP29_06385</name>
</gene>
<dbReference type="AlphaFoldDB" id="A0A7X8SIH2"/>
<dbReference type="RefSeq" id="WP_168881539.1">
    <property type="nucleotide sequence ID" value="NZ_JABAIL010000002.1"/>
</dbReference>
<sequence length="245" mass="27928">MEYQHLRPTELAFLTHLSNAEGKVLMRFTIINLVMEGVLEGKVKHTENGTVTKLSKGEQFYSFTPRAYEKIFLSYFKDDQEDIYTIKTLLQKVKEDISPKDFLNKYIKQEPSIQKYLGKGFLNQLSSTVKLSLEGKKMVSNLLAYLKERNNTYKYTMSESRKLAVLQEMGSLALLLPSFDQEILPQFKLLIKSKIQTAGDEKIDDFENYFDEAPLFLGSLQLIYKIGGIDESGDTDSQDDGGEGA</sequence>
<reference evidence="1 2" key="1">
    <citation type="submission" date="2020-04" db="EMBL/GenBank/DDBJ databases">
        <title>Flammeovirga sp. SR4, a novel species isolated from seawater.</title>
        <authorList>
            <person name="Wang X."/>
        </authorList>
    </citation>
    <scope>NUCLEOTIDE SEQUENCE [LARGE SCALE GENOMIC DNA]</scope>
    <source>
        <strain evidence="1 2">SR4</strain>
    </source>
</reference>
<dbReference type="EMBL" id="JABAIL010000002">
    <property type="protein sequence ID" value="NLR90824.1"/>
    <property type="molecule type" value="Genomic_DNA"/>
</dbReference>
<keyword evidence="2" id="KW-1185">Reference proteome</keyword>
<comment type="caution">
    <text evidence="1">The sequence shown here is derived from an EMBL/GenBank/DDBJ whole genome shotgun (WGS) entry which is preliminary data.</text>
</comment>
<accession>A0A7X8SIH2</accession>
<dbReference type="Proteomes" id="UP000585050">
    <property type="component" value="Unassembled WGS sequence"/>
</dbReference>
<protein>
    <submittedName>
        <fullName evidence="1">Uncharacterized protein</fullName>
    </submittedName>
</protein>
<name>A0A7X8SIH2_9BACT</name>
<evidence type="ECO:0000313" key="1">
    <source>
        <dbReference type="EMBL" id="NLR90824.1"/>
    </source>
</evidence>
<organism evidence="1 2">
    <name type="scientific">Flammeovirga agarivorans</name>
    <dbReference type="NCBI Taxonomy" id="2726742"/>
    <lineage>
        <taxon>Bacteria</taxon>
        <taxon>Pseudomonadati</taxon>
        <taxon>Bacteroidota</taxon>
        <taxon>Cytophagia</taxon>
        <taxon>Cytophagales</taxon>
        <taxon>Flammeovirgaceae</taxon>
        <taxon>Flammeovirga</taxon>
    </lineage>
</organism>
<proteinExistence type="predicted"/>